<name>A0A366UCQ6_ENTGA</name>
<evidence type="ECO:0000256" key="4">
    <source>
        <dbReference type="ARBA" id="ARBA00022989"/>
    </source>
</evidence>
<evidence type="ECO:0000256" key="1">
    <source>
        <dbReference type="ARBA" id="ARBA00004141"/>
    </source>
</evidence>
<dbReference type="PANTHER" id="PTHR10057">
    <property type="entry name" value="PERIPHERAL-TYPE BENZODIAZEPINE RECEPTOR"/>
    <property type="match status" value="1"/>
</dbReference>
<comment type="subcellular location">
    <subcellularLocation>
        <location evidence="1">Membrane</location>
        <topology evidence="1">Multi-pass membrane protein</topology>
    </subcellularLocation>
</comment>
<dbReference type="FunFam" id="1.20.1260.100:FF:000001">
    <property type="entry name" value="translocator protein 2"/>
    <property type="match status" value="1"/>
</dbReference>
<feature type="transmembrane region" description="Helical" evidence="6">
    <location>
        <begin position="48"/>
        <end position="66"/>
    </location>
</feature>
<dbReference type="EMBL" id="CP050485">
    <property type="protein sequence ID" value="QOG25947.1"/>
    <property type="molecule type" value="Genomic_DNA"/>
</dbReference>
<keyword evidence="10" id="KW-1185">Reference proteome</keyword>
<accession>A0A366UCQ6</accession>
<sequence length="155" mass="17452">MKFLLWLVCVVGIEITGIISSLFAGDIAATYAQMDKPFLAPPGGIIGIVWTILYAFMGTALFLLIIAKVNPAFKKQAYIFFGIQQVLNFLWSIVFFGWNLYWVGTVVIVLLVLTVIVCMFLFARIDKRATYLFVPYLIWCLYAGYLTIGLTLLNS</sequence>
<comment type="similarity">
    <text evidence="2">Belongs to the TspO/BZRP family.</text>
</comment>
<dbReference type="Pfam" id="PF03073">
    <property type="entry name" value="TspO_MBR"/>
    <property type="match status" value="1"/>
</dbReference>
<keyword evidence="3 6" id="KW-0812">Transmembrane</keyword>
<organism evidence="9 10">
    <name type="scientific">Enterococcus gallinarum</name>
    <dbReference type="NCBI Taxonomy" id="1353"/>
    <lineage>
        <taxon>Bacteria</taxon>
        <taxon>Bacillati</taxon>
        <taxon>Bacillota</taxon>
        <taxon>Bacilli</taxon>
        <taxon>Lactobacillales</taxon>
        <taxon>Enterococcaceae</taxon>
        <taxon>Enterococcus</taxon>
    </lineage>
</organism>
<dbReference type="RefSeq" id="WP_060815440.1">
    <property type="nucleotide sequence ID" value="NZ_BSYC01000001.1"/>
</dbReference>
<evidence type="ECO:0000256" key="5">
    <source>
        <dbReference type="ARBA" id="ARBA00023136"/>
    </source>
</evidence>
<dbReference type="PANTHER" id="PTHR10057:SF0">
    <property type="entry name" value="TRANSLOCATOR PROTEIN"/>
    <property type="match status" value="1"/>
</dbReference>
<dbReference type="InterPro" id="IPR038330">
    <property type="entry name" value="TspO/MBR-related_sf"/>
</dbReference>
<gene>
    <name evidence="8" type="ORF">EGM181_00895</name>
    <name evidence="7" type="ORF">HWH42_07760</name>
    <name evidence="9" type="ORF">NCTC12360_02394</name>
</gene>
<dbReference type="Gene3D" id="1.20.1260.100">
    <property type="entry name" value="TspO/MBR protein"/>
    <property type="match status" value="1"/>
</dbReference>
<dbReference type="PIRSF" id="PIRSF005859">
    <property type="entry name" value="PBR"/>
    <property type="match status" value="1"/>
</dbReference>
<evidence type="ECO:0000313" key="12">
    <source>
        <dbReference type="Proteomes" id="UP000571857"/>
    </source>
</evidence>
<dbReference type="Proteomes" id="UP000516696">
    <property type="component" value="Chromosome"/>
</dbReference>
<evidence type="ECO:0000313" key="9">
    <source>
        <dbReference type="EMBL" id="STD83907.1"/>
    </source>
</evidence>
<evidence type="ECO:0000313" key="8">
    <source>
        <dbReference type="EMBL" id="QOG25947.1"/>
    </source>
</evidence>
<dbReference type="OrthoDB" id="9795496at2"/>
<dbReference type="GO" id="GO:0033013">
    <property type="term" value="P:tetrapyrrole metabolic process"/>
    <property type="evidence" value="ECO:0007669"/>
    <property type="project" value="UniProtKB-ARBA"/>
</dbReference>
<evidence type="ECO:0000256" key="3">
    <source>
        <dbReference type="ARBA" id="ARBA00022692"/>
    </source>
</evidence>
<evidence type="ECO:0000256" key="2">
    <source>
        <dbReference type="ARBA" id="ARBA00007524"/>
    </source>
</evidence>
<evidence type="ECO:0000313" key="10">
    <source>
        <dbReference type="Proteomes" id="UP000254807"/>
    </source>
</evidence>
<dbReference type="InterPro" id="IPR004307">
    <property type="entry name" value="TspO_MBR"/>
</dbReference>
<protein>
    <submittedName>
        <fullName evidence="7">Tryptophan-rich sensory protein</fullName>
    </submittedName>
    <submittedName>
        <fullName evidence="9">TspO/MBR family protein</fullName>
    </submittedName>
</protein>
<dbReference type="Proteomes" id="UP000254807">
    <property type="component" value="Unassembled WGS sequence"/>
</dbReference>
<reference evidence="7 12" key="3">
    <citation type="submission" date="2020-06" db="EMBL/GenBank/DDBJ databases">
        <title>Crossreactivity between MHC class I-restricted antigens from cancer cells and an enterococcal bacteriophage.</title>
        <authorList>
            <person name="Fluckiger A."/>
            <person name="Daillere R."/>
            <person name="Sassi M."/>
            <person name="Cattoir V."/>
            <person name="Kroemer G."/>
            <person name="Zitvogel L."/>
        </authorList>
    </citation>
    <scope>NUCLEOTIDE SEQUENCE [LARGE SCALE GENOMIC DNA]</scope>
    <source>
        <strain evidence="7 12">EG4</strain>
    </source>
</reference>
<feature type="transmembrane region" description="Helical" evidence="6">
    <location>
        <begin position="78"/>
        <end position="96"/>
    </location>
</feature>
<reference evidence="9 10" key="1">
    <citation type="submission" date="2018-06" db="EMBL/GenBank/DDBJ databases">
        <authorList>
            <consortium name="Pathogen Informatics"/>
            <person name="Doyle S."/>
        </authorList>
    </citation>
    <scope>NUCLEOTIDE SEQUENCE [LARGE SCALE GENOMIC DNA]</scope>
    <source>
        <strain evidence="9 10">NCTC12360</strain>
    </source>
</reference>
<evidence type="ECO:0000313" key="11">
    <source>
        <dbReference type="Proteomes" id="UP000516696"/>
    </source>
</evidence>
<proteinExistence type="inferred from homology"/>
<keyword evidence="5 6" id="KW-0472">Membrane</keyword>
<dbReference type="CDD" id="cd15904">
    <property type="entry name" value="TSPO_MBR"/>
    <property type="match status" value="1"/>
</dbReference>
<dbReference type="AlphaFoldDB" id="A0A366UCQ6"/>
<dbReference type="EMBL" id="JABXJK010000034">
    <property type="protein sequence ID" value="MBA0972479.1"/>
    <property type="molecule type" value="Genomic_DNA"/>
</dbReference>
<dbReference type="Proteomes" id="UP000571857">
    <property type="component" value="Unassembled WGS sequence"/>
</dbReference>
<reference evidence="8 11" key="2">
    <citation type="submission" date="2020-03" db="EMBL/GenBank/DDBJ databases">
        <title>Characterization of ganglioside-mimicking enterococci.</title>
        <authorList>
            <person name="Patry R.T."/>
            <person name="Nothaft H."/>
            <person name="Bridger R."/>
            <person name="Shajahan A."/>
            <person name="Huynh S."/>
            <person name="Sanchez S."/>
            <person name="Azadi P."/>
            <person name="Cooper K."/>
            <person name="Miller W.G."/>
            <person name="Parker C.T."/>
            <person name="Wells L."/>
            <person name="Szymanski C.M."/>
        </authorList>
    </citation>
    <scope>NUCLEOTIDE SEQUENCE [LARGE SCALE GENOMIC DNA]</scope>
    <source>
        <strain evidence="8 11">EGM181</strain>
    </source>
</reference>
<feature type="transmembrane region" description="Helical" evidence="6">
    <location>
        <begin position="130"/>
        <end position="153"/>
    </location>
</feature>
<dbReference type="EMBL" id="UFYW01000001">
    <property type="protein sequence ID" value="STD83907.1"/>
    <property type="molecule type" value="Genomic_DNA"/>
</dbReference>
<evidence type="ECO:0000256" key="6">
    <source>
        <dbReference type="SAM" id="Phobius"/>
    </source>
</evidence>
<dbReference type="GO" id="GO:0016020">
    <property type="term" value="C:membrane"/>
    <property type="evidence" value="ECO:0007669"/>
    <property type="project" value="UniProtKB-SubCell"/>
</dbReference>
<feature type="transmembrane region" description="Helical" evidence="6">
    <location>
        <begin position="102"/>
        <end position="123"/>
    </location>
</feature>
<evidence type="ECO:0000313" key="7">
    <source>
        <dbReference type="EMBL" id="MBA0972479.1"/>
    </source>
</evidence>
<keyword evidence="4 6" id="KW-1133">Transmembrane helix</keyword>